<dbReference type="Gene3D" id="1.10.510.10">
    <property type="entry name" value="Transferase(Phosphotransferase) domain 1"/>
    <property type="match status" value="1"/>
</dbReference>
<sequence length="495" mass="57014">MKAKSSSKERKCPAGHSTSEIGYRNQKNSINSYGYCDLCTKEHFIQEFPTWSSGNVEIDKVIQECQTNYGYNLQWIPYDNFQDIEYIASGGYGSVHSTILKNGVKRYWDLNVSDWDYCNVGDKVALKEINDSKDDVSKFIKEIRNIQIISDLLYITISIGISKNPSTQNFIIVMELYDNSFQEFLKNNFEKLKWDIKLFLLYNITGGIKTLHANNLVHCDLHAGNILVKCYSNYLDTNLTTISDFGSCGLINDLMLKSDNNKSNQIYGSIPYIPPEVLRGNTFTKKGDIYSFGGVMYEAATGQKPFYDRAHDTHLIIDICNGVRPKIPDNVLDWIPQCYSDLMYKCWNGDPSKRPTAEEVYDVLWDFYEVVLNKKVEDNIFQQFKIADKNQEKAIKSPKRELYLSLNISHSRSSYISRNIHTLHGLHDSLENIKSGKSRDPNLLSINYDIDSKELRECINWEKEIPKNEKKRSFSTLESKECIDGDNIKSKKTKK</sequence>
<keyword evidence="1" id="KW-0808">Transferase</keyword>
<keyword evidence="7" id="KW-1185">Reference proteome</keyword>
<name>A0A397JG29_9GLOM</name>
<evidence type="ECO:0000259" key="5">
    <source>
        <dbReference type="PROSITE" id="PS50011"/>
    </source>
</evidence>
<dbReference type="AlphaFoldDB" id="A0A397JG29"/>
<keyword evidence="3" id="KW-0418">Kinase</keyword>
<evidence type="ECO:0000313" key="6">
    <source>
        <dbReference type="EMBL" id="RHZ86122.1"/>
    </source>
</evidence>
<comment type="caution">
    <text evidence="6">The sequence shown here is derived from an EMBL/GenBank/DDBJ whole genome shotgun (WGS) entry which is preliminary data.</text>
</comment>
<dbReference type="InterPro" id="IPR051681">
    <property type="entry name" value="Ser/Thr_Kinases-Pseudokinases"/>
</dbReference>
<feature type="domain" description="Protein kinase" evidence="5">
    <location>
        <begin position="81"/>
        <end position="368"/>
    </location>
</feature>
<accession>A0A397JG29</accession>
<dbReference type="PANTHER" id="PTHR44329:SF288">
    <property type="entry name" value="MITOGEN-ACTIVATED PROTEIN KINASE KINASE KINASE 20"/>
    <property type="match status" value="1"/>
</dbReference>
<reference evidence="6 7" key="1">
    <citation type="submission" date="2018-08" db="EMBL/GenBank/DDBJ databases">
        <title>Genome and evolution of the arbuscular mycorrhizal fungus Diversispora epigaea (formerly Glomus versiforme) and its bacterial endosymbionts.</title>
        <authorList>
            <person name="Sun X."/>
            <person name="Fei Z."/>
            <person name="Harrison M."/>
        </authorList>
    </citation>
    <scope>NUCLEOTIDE SEQUENCE [LARGE SCALE GENOMIC DNA]</scope>
    <source>
        <strain evidence="6 7">IT104</strain>
    </source>
</reference>
<evidence type="ECO:0000256" key="2">
    <source>
        <dbReference type="ARBA" id="ARBA00022741"/>
    </source>
</evidence>
<dbReference type="InterPro" id="IPR000719">
    <property type="entry name" value="Prot_kinase_dom"/>
</dbReference>
<dbReference type="OrthoDB" id="626167at2759"/>
<evidence type="ECO:0000256" key="4">
    <source>
        <dbReference type="ARBA" id="ARBA00022840"/>
    </source>
</evidence>
<evidence type="ECO:0000256" key="1">
    <source>
        <dbReference type="ARBA" id="ARBA00022679"/>
    </source>
</evidence>
<dbReference type="GO" id="GO:0005524">
    <property type="term" value="F:ATP binding"/>
    <property type="evidence" value="ECO:0007669"/>
    <property type="project" value="UniProtKB-KW"/>
</dbReference>
<dbReference type="PANTHER" id="PTHR44329">
    <property type="entry name" value="SERINE/THREONINE-PROTEIN KINASE TNNI3K-RELATED"/>
    <property type="match status" value="1"/>
</dbReference>
<proteinExistence type="predicted"/>
<dbReference type="Pfam" id="PF07714">
    <property type="entry name" value="PK_Tyr_Ser-Thr"/>
    <property type="match status" value="1"/>
</dbReference>
<keyword evidence="2" id="KW-0547">Nucleotide-binding</keyword>
<evidence type="ECO:0000256" key="3">
    <source>
        <dbReference type="ARBA" id="ARBA00022777"/>
    </source>
</evidence>
<dbReference type="InterPro" id="IPR011009">
    <property type="entry name" value="Kinase-like_dom_sf"/>
</dbReference>
<dbReference type="GO" id="GO:0004674">
    <property type="term" value="F:protein serine/threonine kinase activity"/>
    <property type="evidence" value="ECO:0007669"/>
    <property type="project" value="TreeGrafter"/>
</dbReference>
<dbReference type="SUPFAM" id="SSF56112">
    <property type="entry name" value="Protein kinase-like (PK-like)"/>
    <property type="match status" value="1"/>
</dbReference>
<evidence type="ECO:0000313" key="7">
    <source>
        <dbReference type="Proteomes" id="UP000266861"/>
    </source>
</evidence>
<dbReference type="PROSITE" id="PS50011">
    <property type="entry name" value="PROTEIN_KINASE_DOM"/>
    <property type="match status" value="1"/>
</dbReference>
<keyword evidence="4" id="KW-0067">ATP-binding</keyword>
<dbReference type="InterPro" id="IPR001245">
    <property type="entry name" value="Ser-Thr/Tyr_kinase_cat_dom"/>
</dbReference>
<dbReference type="STRING" id="1348612.A0A397JG29"/>
<dbReference type="Proteomes" id="UP000266861">
    <property type="component" value="Unassembled WGS sequence"/>
</dbReference>
<gene>
    <name evidence="6" type="ORF">Glove_54g165</name>
</gene>
<protein>
    <recommendedName>
        <fullName evidence="5">Protein kinase domain-containing protein</fullName>
    </recommendedName>
</protein>
<organism evidence="6 7">
    <name type="scientific">Diversispora epigaea</name>
    <dbReference type="NCBI Taxonomy" id="1348612"/>
    <lineage>
        <taxon>Eukaryota</taxon>
        <taxon>Fungi</taxon>
        <taxon>Fungi incertae sedis</taxon>
        <taxon>Mucoromycota</taxon>
        <taxon>Glomeromycotina</taxon>
        <taxon>Glomeromycetes</taxon>
        <taxon>Diversisporales</taxon>
        <taxon>Diversisporaceae</taxon>
        <taxon>Diversispora</taxon>
    </lineage>
</organism>
<dbReference type="EMBL" id="PQFF01000051">
    <property type="protein sequence ID" value="RHZ86122.1"/>
    <property type="molecule type" value="Genomic_DNA"/>
</dbReference>